<proteinExistence type="predicted"/>
<protein>
    <submittedName>
        <fullName evidence="2">Uncharacterized protein</fullName>
    </submittedName>
</protein>
<evidence type="ECO:0000313" key="2">
    <source>
        <dbReference type="EMBL" id="QMW80024.1"/>
    </source>
</evidence>
<organism evidence="2 3">
    <name type="scientific">Blautia producta</name>
    <dbReference type="NCBI Taxonomy" id="33035"/>
    <lineage>
        <taxon>Bacteria</taxon>
        <taxon>Bacillati</taxon>
        <taxon>Bacillota</taxon>
        <taxon>Clostridia</taxon>
        <taxon>Lachnospirales</taxon>
        <taxon>Lachnospiraceae</taxon>
        <taxon>Blautia</taxon>
    </lineage>
</organism>
<accession>A0A7G5MZI1</accession>
<feature type="compositionally biased region" description="Polar residues" evidence="1">
    <location>
        <begin position="1"/>
        <end position="10"/>
    </location>
</feature>
<feature type="compositionally biased region" description="Basic and acidic residues" evidence="1">
    <location>
        <begin position="11"/>
        <end position="30"/>
    </location>
</feature>
<evidence type="ECO:0000256" key="1">
    <source>
        <dbReference type="SAM" id="MobiDB-lite"/>
    </source>
</evidence>
<dbReference type="RefSeq" id="WP_018594154.1">
    <property type="nucleotide sequence ID" value="NZ_AP031416.1"/>
</dbReference>
<evidence type="ECO:0000313" key="3">
    <source>
        <dbReference type="Proteomes" id="UP000515789"/>
    </source>
</evidence>
<dbReference type="GeneID" id="75054568"/>
<reference evidence="2 3" key="1">
    <citation type="submission" date="2019-04" db="EMBL/GenBank/DDBJ databases">
        <authorList>
            <person name="Schori C."/>
            <person name="Ahrens C."/>
        </authorList>
    </citation>
    <scope>NUCLEOTIDE SEQUENCE [LARGE SCALE GENOMIC DNA]</scope>
    <source>
        <strain evidence="2 3">DSM 2950</strain>
    </source>
</reference>
<dbReference type="EMBL" id="CP039126">
    <property type="protein sequence ID" value="QMW80024.1"/>
    <property type="molecule type" value="Genomic_DNA"/>
</dbReference>
<gene>
    <name evidence="2" type="ORF">E5259_21895</name>
</gene>
<name>A0A7G5MZI1_9FIRM</name>
<feature type="region of interest" description="Disordered" evidence="1">
    <location>
        <begin position="1"/>
        <end position="30"/>
    </location>
</feature>
<dbReference type="Proteomes" id="UP000515789">
    <property type="component" value="Chromosome"/>
</dbReference>
<dbReference type="AlphaFoldDB" id="A0A7G5MZI1"/>
<sequence length="71" mass="8362">MVQERLSGNASEKRNCWYRGHGPDSMRGEMKRGLSLNRKTLNRKVRHQGKDALQHGDYKRVCRTLRMVDFT</sequence>